<dbReference type="InterPro" id="IPR006379">
    <property type="entry name" value="HAD-SF_hydro_IIB"/>
</dbReference>
<reference evidence="4 5" key="1">
    <citation type="submission" date="2019-07" db="EMBL/GenBank/DDBJ databases">
        <title>Whole genome shotgun sequence of Rhizobium naphthalenivorans NBRC 107585.</title>
        <authorList>
            <person name="Hosoyama A."/>
            <person name="Uohara A."/>
            <person name="Ohji S."/>
            <person name="Ichikawa N."/>
        </authorList>
    </citation>
    <scope>NUCLEOTIDE SEQUENCE [LARGE SCALE GENOMIC DNA]</scope>
    <source>
        <strain evidence="4 5">NBRC 107585</strain>
    </source>
</reference>
<gene>
    <name evidence="4" type="primary">yedP</name>
    <name evidence="4" type="ORF">RNA01_33840</name>
</gene>
<dbReference type="EMBL" id="BJZP01000019">
    <property type="protein sequence ID" value="GEO86452.1"/>
    <property type="molecule type" value="Genomic_DNA"/>
</dbReference>
<dbReference type="Pfam" id="PF08282">
    <property type="entry name" value="Hydrolase_3"/>
    <property type="match status" value="2"/>
</dbReference>
<dbReference type="NCBIfam" id="TIGR01486">
    <property type="entry name" value="HAD-SF-IIB-MPGP"/>
    <property type="match status" value="1"/>
</dbReference>
<name>A0A512HLY7_9HYPH</name>
<evidence type="ECO:0000313" key="5">
    <source>
        <dbReference type="Proteomes" id="UP000321717"/>
    </source>
</evidence>
<evidence type="ECO:0000256" key="3">
    <source>
        <dbReference type="ARBA" id="ARBA00022842"/>
    </source>
</evidence>
<proteinExistence type="predicted"/>
<evidence type="ECO:0000256" key="1">
    <source>
        <dbReference type="ARBA" id="ARBA00022723"/>
    </source>
</evidence>
<dbReference type="PANTHER" id="PTHR10000:SF8">
    <property type="entry name" value="HAD SUPERFAMILY HYDROLASE-LIKE, TYPE 3"/>
    <property type="match status" value="1"/>
</dbReference>
<dbReference type="SFLD" id="SFLDS00003">
    <property type="entry name" value="Haloacid_Dehalogenase"/>
    <property type="match status" value="1"/>
</dbReference>
<dbReference type="SFLD" id="SFLDG01140">
    <property type="entry name" value="C2.B:_Phosphomannomutase_and_P"/>
    <property type="match status" value="1"/>
</dbReference>
<dbReference type="Proteomes" id="UP000321717">
    <property type="component" value="Unassembled WGS sequence"/>
</dbReference>
<comment type="caution">
    <text evidence="4">The sequence shown here is derived from an EMBL/GenBank/DDBJ whole genome shotgun (WGS) entry which is preliminary data.</text>
</comment>
<dbReference type="PANTHER" id="PTHR10000">
    <property type="entry name" value="PHOSPHOSERINE PHOSPHATASE"/>
    <property type="match status" value="1"/>
</dbReference>
<dbReference type="GO" id="GO:0005829">
    <property type="term" value="C:cytosol"/>
    <property type="evidence" value="ECO:0007669"/>
    <property type="project" value="TreeGrafter"/>
</dbReference>
<evidence type="ECO:0000256" key="2">
    <source>
        <dbReference type="ARBA" id="ARBA00022801"/>
    </source>
</evidence>
<dbReference type="GO" id="GO:0050531">
    <property type="term" value="F:mannosyl-3-phosphoglycerate phosphatase activity"/>
    <property type="evidence" value="ECO:0007669"/>
    <property type="project" value="InterPro"/>
</dbReference>
<dbReference type="RefSeq" id="WP_147181395.1">
    <property type="nucleotide sequence ID" value="NZ_BJZP01000019.1"/>
</dbReference>
<dbReference type="OrthoDB" id="193379at2"/>
<dbReference type="InterPro" id="IPR023214">
    <property type="entry name" value="HAD_sf"/>
</dbReference>
<dbReference type="NCBIfam" id="TIGR01484">
    <property type="entry name" value="HAD-SF-IIB"/>
    <property type="match status" value="1"/>
</dbReference>
<sequence length="258" mass="27938">MIVVFSDLDGTLLDHETYSFEPARPALRLLAESGIPLILASSKTEAEMRPIAREMGLDQPLIVENGAGIAYPETESAAEGGSHYEALRAMLHALPEPLCDLFRGFGDWTEQEVAQLTGLALEDARLAKDRRFSEPGLFSGSQDEKAEFLRLIADKGYQAIQGGRFFTVMPKTSKAQRMAEIAAHYAAETGAPVDIIALGDAPNDLEMLQTADTGVIIANPAHLALPVTERERTGHILRSDKAGPAGWNDMILRIVGAK</sequence>
<dbReference type="GO" id="GO:0051479">
    <property type="term" value="P:mannosylglycerate biosynthetic process"/>
    <property type="evidence" value="ECO:0007669"/>
    <property type="project" value="InterPro"/>
</dbReference>
<keyword evidence="1" id="KW-0479">Metal-binding</keyword>
<keyword evidence="5" id="KW-1185">Reference proteome</keyword>
<organism evidence="4 5">
    <name type="scientific">Ciceribacter naphthalenivorans</name>
    <dbReference type="NCBI Taxonomy" id="1118451"/>
    <lineage>
        <taxon>Bacteria</taxon>
        <taxon>Pseudomonadati</taxon>
        <taxon>Pseudomonadota</taxon>
        <taxon>Alphaproteobacteria</taxon>
        <taxon>Hyphomicrobiales</taxon>
        <taxon>Rhizobiaceae</taxon>
        <taxon>Ciceribacter</taxon>
    </lineage>
</organism>
<keyword evidence="2" id="KW-0378">Hydrolase</keyword>
<dbReference type="SFLD" id="SFLDG01142">
    <property type="entry name" value="C2.B.2:_Mannosyl-3-phosphoglyc"/>
    <property type="match status" value="1"/>
</dbReference>
<dbReference type="GO" id="GO:0000287">
    <property type="term" value="F:magnesium ion binding"/>
    <property type="evidence" value="ECO:0007669"/>
    <property type="project" value="TreeGrafter"/>
</dbReference>
<dbReference type="InterPro" id="IPR006381">
    <property type="entry name" value="HAD-SF-IIB-MPGP"/>
</dbReference>
<accession>A0A512HLY7</accession>
<dbReference type="AlphaFoldDB" id="A0A512HLY7"/>
<evidence type="ECO:0000313" key="4">
    <source>
        <dbReference type="EMBL" id="GEO86452.1"/>
    </source>
</evidence>
<dbReference type="Gene3D" id="3.30.980.20">
    <property type="entry name" value="Putative mannosyl-3-phosphoglycerate phosphatase, domain 2"/>
    <property type="match status" value="1"/>
</dbReference>
<dbReference type="Gene3D" id="3.40.50.1000">
    <property type="entry name" value="HAD superfamily/HAD-like"/>
    <property type="match status" value="1"/>
</dbReference>
<dbReference type="SUPFAM" id="SSF56784">
    <property type="entry name" value="HAD-like"/>
    <property type="match status" value="1"/>
</dbReference>
<dbReference type="InterPro" id="IPR036412">
    <property type="entry name" value="HAD-like_sf"/>
</dbReference>
<protein>
    <submittedName>
        <fullName evidence="4">Mannosyl-3-phosphoglycerate phosphatase</fullName>
    </submittedName>
</protein>
<keyword evidence="3" id="KW-0460">Magnesium</keyword>